<dbReference type="InterPro" id="IPR014017">
    <property type="entry name" value="DNA_helicase_UvrD-like_C"/>
</dbReference>
<dbReference type="GO" id="GO:0006310">
    <property type="term" value="P:DNA recombination"/>
    <property type="evidence" value="ECO:0007669"/>
    <property type="project" value="TreeGrafter"/>
</dbReference>
<dbReference type="GO" id="GO:0004386">
    <property type="term" value="F:helicase activity"/>
    <property type="evidence" value="ECO:0007669"/>
    <property type="project" value="UniProtKB-KW"/>
</dbReference>
<sequence>MPLNVIVGPAQSGKKRELFKRFVGRLDDNPLLLVPSGTEAVSIRRELLQIVAAAVGINITTYDKFLGQLAQQAEITQHRIDPIQQEFIVRQIIEGSTLVSLAESAQYPGFSKALIYLFNDLKQGMNTPEKLANAFTRWAGDSYRTANYLNDIFKLYRGYLESLQNLNLLDEQLLRWELVEALENGELVQTRPIFLYGFDDFTTSQRRIIELLSLNADITFALTFKDTDAFSGRKEAVEALTDTADSVTWTNEGTSQNTPKPILQRNFLVAAGEQGEIELVGARILELIRKEGFRAEEIAVIIRDPDRYARTLIQVFEDFAIPYSLSELVPFGHSSLGRAVLSLLNFCYASRNIADLITYLRIRYIDKQGEIDRFEREARLNRTTGAHEMLAQWARVSGTGTAEISSLLTLDSFSEVASRVYAIGSELLTGILVSNLSLSNGADGRSAPLLTYDEKAGLGSLTVIEDTLASLNELVAIDSRLTPSPVDVYKILSTAEMRVSREAEAEKVHILRVHRARGRTYRAVFVLGLNEGCFPQSTSEDPFFNLDERKQLASYNLEIDTRGGDIAEERYLFYIATTTATERLFLSCQSVNSNGRSLLKSSFLSDLQESMDEDEIKKLTTKRYLSDVVFDGNLVSIPNAKEAIRFAAQCHRKQPALAKTIADSTGGSHQLESATARAPSPTARFTSGEVKKLIARRDTFSITELESFANCPFNWYVERMLKPQMIDVEFDARNKGSILHSTLEKFYRVLPERFGVHQPVKDKLDELEELIVGIFEEEFRREAADTESVDAKFSRHEMAENLKRFIRAEAGRPTDFKPSLFEASFGLPADTYDDEHKEECLVLDGGTKIRGKIDRIDIDDNNRAMVIDYKSRGIPSVKDIESAKKLQVPLYIEAVKRLWGLHPIAGGYLSIAKTTAEGIYNSDAIDKSALPSKAAKSDEEFETIISNALEKVGEIAGRIREGSFSPANNADCTFCGLTHICRKGRA</sequence>
<organism evidence="11 12">
    <name type="scientific">Candidatus Aquicultor secundus</name>
    <dbReference type="NCBI Taxonomy" id="1973895"/>
    <lineage>
        <taxon>Bacteria</taxon>
        <taxon>Bacillati</taxon>
        <taxon>Actinomycetota</taxon>
        <taxon>Candidatus Aquicultoria</taxon>
        <taxon>Candidatus Aquicultorales</taxon>
        <taxon>Candidatus Aquicultoraceae</taxon>
        <taxon>Candidatus Aquicultor</taxon>
    </lineage>
</organism>
<dbReference type="InterPro" id="IPR038726">
    <property type="entry name" value="PDDEXK_AddAB-type"/>
</dbReference>
<evidence type="ECO:0000256" key="7">
    <source>
        <dbReference type="ARBA" id="ARBA00022840"/>
    </source>
</evidence>
<proteinExistence type="predicted"/>
<dbReference type="GO" id="GO:0006281">
    <property type="term" value="P:DNA repair"/>
    <property type="evidence" value="ECO:0007669"/>
    <property type="project" value="UniProtKB-KW"/>
</dbReference>
<dbReference type="Pfam" id="PF13361">
    <property type="entry name" value="UvrD_C"/>
    <property type="match status" value="1"/>
</dbReference>
<evidence type="ECO:0000256" key="4">
    <source>
        <dbReference type="ARBA" id="ARBA00022801"/>
    </source>
</evidence>
<evidence type="ECO:0000313" key="12">
    <source>
        <dbReference type="Proteomes" id="UP000230956"/>
    </source>
</evidence>
<evidence type="ECO:0000256" key="5">
    <source>
        <dbReference type="ARBA" id="ARBA00022806"/>
    </source>
</evidence>
<dbReference type="PROSITE" id="PS51217">
    <property type="entry name" value="UVRD_HELICASE_CTER"/>
    <property type="match status" value="1"/>
</dbReference>
<keyword evidence="6" id="KW-0269">Exonuclease</keyword>
<keyword evidence="3" id="KW-0227">DNA damage</keyword>
<evidence type="ECO:0000256" key="8">
    <source>
        <dbReference type="ARBA" id="ARBA00023125"/>
    </source>
</evidence>
<keyword evidence="8" id="KW-0238">DNA-binding</keyword>
<keyword evidence="1" id="KW-0540">Nuclease</keyword>
<dbReference type="InterPro" id="IPR011335">
    <property type="entry name" value="Restrct_endonuc-II-like"/>
</dbReference>
<dbReference type="GO" id="GO:0004527">
    <property type="term" value="F:exonuclease activity"/>
    <property type="evidence" value="ECO:0007669"/>
    <property type="project" value="UniProtKB-KW"/>
</dbReference>
<dbReference type="GO" id="GO:0003677">
    <property type="term" value="F:DNA binding"/>
    <property type="evidence" value="ECO:0007669"/>
    <property type="project" value="UniProtKB-KW"/>
</dbReference>
<evidence type="ECO:0000256" key="1">
    <source>
        <dbReference type="ARBA" id="ARBA00022722"/>
    </source>
</evidence>
<dbReference type="InterPro" id="IPR011604">
    <property type="entry name" value="PDDEXK-like_dom_sf"/>
</dbReference>
<evidence type="ECO:0000256" key="2">
    <source>
        <dbReference type="ARBA" id="ARBA00022741"/>
    </source>
</evidence>
<gene>
    <name evidence="11" type="ORF">COY37_06090</name>
</gene>
<protein>
    <recommendedName>
        <fullName evidence="10">UvrD-like helicase C-terminal domain-containing protein</fullName>
    </recommendedName>
</protein>
<accession>A0A2M7T8I8</accession>
<dbReference type="PANTHER" id="PTHR30591">
    <property type="entry name" value="RECBCD ENZYME SUBUNIT RECC"/>
    <property type="match status" value="1"/>
</dbReference>
<evidence type="ECO:0000313" key="11">
    <source>
        <dbReference type="EMBL" id="PIZ38495.1"/>
    </source>
</evidence>
<dbReference type="Pfam" id="PF12705">
    <property type="entry name" value="PDDEXK_1"/>
    <property type="match status" value="1"/>
</dbReference>
<keyword evidence="9" id="KW-0234">DNA repair</keyword>
<dbReference type="EMBL" id="PFNG01000146">
    <property type="protein sequence ID" value="PIZ38495.1"/>
    <property type="molecule type" value="Genomic_DNA"/>
</dbReference>
<dbReference type="SUPFAM" id="SSF52980">
    <property type="entry name" value="Restriction endonuclease-like"/>
    <property type="match status" value="1"/>
</dbReference>
<dbReference type="InterPro" id="IPR027417">
    <property type="entry name" value="P-loop_NTPase"/>
</dbReference>
<keyword evidence="5" id="KW-0347">Helicase</keyword>
<keyword evidence="4" id="KW-0378">Hydrolase</keyword>
<dbReference type="Gene3D" id="3.40.50.300">
    <property type="entry name" value="P-loop containing nucleotide triphosphate hydrolases"/>
    <property type="match status" value="3"/>
</dbReference>
<dbReference type="Proteomes" id="UP000230956">
    <property type="component" value="Unassembled WGS sequence"/>
</dbReference>
<keyword evidence="2" id="KW-0547">Nucleotide-binding</keyword>
<dbReference type="GO" id="GO:0005524">
    <property type="term" value="F:ATP binding"/>
    <property type="evidence" value="ECO:0007669"/>
    <property type="project" value="UniProtKB-KW"/>
</dbReference>
<dbReference type="PANTHER" id="PTHR30591:SF1">
    <property type="entry name" value="RECBCD ENZYME SUBUNIT RECC"/>
    <property type="match status" value="1"/>
</dbReference>
<evidence type="ECO:0000256" key="3">
    <source>
        <dbReference type="ARBA" id="ARBA00022763"/>
    </source>
</evidence>
<dbReference type="Gene3D" id="3.90.320.10">
    <property type="match status" value="1"/>
</dbReference>
<dbReference type="AlphaFoldDB" id="A0A2M7T8I8"/>
<evidence type="ECO:0000256" key="6">
    <source>
        <dbReference type="ARBA" id="ARBA00022839"/>
    </source>
</evidence>
<reference evidence="12" key="1">
    <citation type="submission" date="2017-09" db="EMBL/GenBank/DDBJ databases">
        <title>Depth-based differentiation of microbial function through sediment-hosted aquifers and enrichment of novel symbionts in the deep terrestrial subsurface.</title>
        <authorList>
            <person name="Probst A.J."/>
            <person name="Ladd B."/>
            <person name="Jarett J.K."/>
            <person name="Geller-Mcgrath D.E."/>
            <person name="Sieber C.M.K."/>
            <person name="Emerson J.B."/>
            <person name="Anantharaman K."/>
            <person name="Thomas B.C."/>
            <person name="Malmstrom R."/>
            <person name="Stieglmeier M."/>
            <person name="Klingl A."/>
            <person name="Woyke T."/>
            <person name="Ryan C.M."/>
            <person name="Banfield J.F."/>
        </authorList>
    </citation>
    <scope>NUCLEOTIDE SEQUENCE [LARGE SCALE GENOMIC DNA]</scope>
</reference>
<feature type="domain" description="UvrD-like helicase C-terminal" evidence="10">
    <location>
        <begin position="238"/>
        <end position="518"/>
    </location>
</feature>
<dbReference type="SUPFAM" id="SSF52540">
    <property type="entry name" value="P-loop containing nucleoside triphosphate hydrolases"/>
    <property type="match status" value="1"/>
</dbReference>
<dbReference type="InterPro" id="IPR049035">
    <property type="entry name" value="ADDB_N"/>
</dbReference>
<comment type="caution">
    <text evidence="11">The sequence shown here is derived from an EMBL/GenBank/DDBJ whole genome shotgun (WGS) entry which is preliminary data.</text>
</comment>
<evidence type="ECO:0000256" key="9">
    <source>
        <dbReference type="ARBA" id="ARBA00023204"/>
    </source>
</evidence>
<evidence type="ECO:0000259" key="10">
    <source>
        <dbReference type="PROSITE" id="PS51217"/>
    </source>
</evidence>
<keyword evidence="7" id="KW-0067">ATP-binding</keyword>
<dbReference type="Pfam" id="PF21445">
    <property type="entry name" value="ADDB_N"/>
    <property type="match status" value="1"/>
</dbReference>
<dbReference type="RefSeq" id="WP_286678159.1">
    <property type="nucleotide sequence ID" value="NZ_MNXI01000064.1"/>
</dbReference>
<name>A0A2M7T8I8_9ACTN</name>